<evidence type="ECO:0000313" key="2">
    <source>
        <dbReference type="Proteomes" id="UP000324632"/>
    </source>
</evidence>
<organism evidence="1 2">
    <name type="scientific">Triplophysa tibetana</name>
    <dbReference type="NCBI Taxonomy" id="1572043"/>
    <lineage>
        <taxon>Eukaryota</taxon>
        <taxon>Metazoa</taxon>
        <taxon>Chordata</taxon>
        <taxon>Craniata</taxon>
        <taxon>Vertebrata</taxon>
        <taxon>Euteleostomi</taxon>
        <taxon>Actinopterygii</taxon>
        <taxon>Neopterygii</taxon>
        <taxon>Teleostei</taxon>
        <taxon>Ostariophysi</taxon>
        <taxon>Cypriniformes</taxon>
        <taxon>Nemacheilidae</taxon>
        <taxon>Triplophysa</taxon>
    </lineage>
</organism>
<accession>A0A5A9NF57</accession>
<reference evidence="1 2" key="1">
    <citation type="journal article" date="2019" name="Mol. Ecol. Resour.">
        <title>Chromosome-level genome assembly of Triplophysa tibetana, a fish adapted to the harsh high-altitude environment of the Tibetan Plateau.</title>
        <authorList>
            <person name="Yang X."/>
            <person name="Liu H."/>
            <person name="Ma Z."/>
            <person name="Zou Y."/>
            <person name="Zou M."/>
            <person name="Mao Y."/>
            <person name="Li X."/>
            <person name="Wang H."/>
            <person name="Chen T."/>
            <person name="Wang W."/>
            <person name="Yang R."/>
        </authorList>
    </citation>
    <scope>NUCLEOTIDE SEQUENCE [LARGE SCALE GENOMIC DNA]</scope>
    <source>
        <strain evidence="1">TTIB1903HZAU</strain>
        <tissue evidence="1">Muscle</tissue>
    </source>
</reference>
<proteinExistence type="predicted"/>
<dbReference type="Proteomes" id="UP000324632">
    <property type="component" value="Chromosome 19"/>
</dbReference>
<keyword evidence="2" id="KW-1185">Reference proteome</keyword>
<sequence>MKVVNGEYAGQTFLGRRITADVLRGLSLRVGNGKYAKQTFLGRYTAADILRELSLQVGTGESTKQTFFHRSATVGSSKYTVRTSLGRYVATGGLEGGILRKGPSCESNNRENTAEGSILIRGGASVHIRFRFLLDPYSQHLFLFNQIEWSGPFTLLELTLLVSTRRGHSAASSSNRNGNEGSTIATTSSSKLLGVPIRTRSAAVDEEELENVVRRLHVEFPNSWNEIMRALLIAEGLIVSRQRVREMLVRVNPAAAARRWSSTVARRVSCALPQQPLAH</sequence>
<gene>
    <name evidence="1" type="ORF">E1301_Tti018763</name>
</gene>
<dbReference type="AlphaFoldDB" id="A0A5A9NF57"/>
<protein>
    <submittedName>
        <fullName evidence="1">Uncharacterized protein</fullName>
    </submittedName>
</protein>
<dbReference type="EMBL" id="SOYY01000019">
    <property type="protein sequence ID" value="KAA0708093.1"/>
    <property type="molecule type" value="Genomic_DNA"/>
</dbReference>
<evidence type="ECO:0000313" key="1">
    <source>
        <dbReference type="EMBL" id="KAA0708093.1"/>
    </source>
</evidence>
<comment type="caution">
    <text evidence="1">The sequence shown here is derived from an EMBL/GenBank/DDBJ whole genome shotgun (WGS) entry which is preliminary data.</text>
</comment>
<name>A0A5A9NF57_9TELE</name>